<evidence type="ECO:0000313" key="3">
    <source>
        <dbReference type="Proteomes" id="UP000018087"/>
    </source>
</evidence>
<evidence type="ECO:0000259" key="1">
    <source>
        <dbReference type="Pfam" id="PF02627"/>
    </source>
</evidence>
<dbReference type="InterPro" id="IPR003779">
    <property type="entry name" value="CMD-like"/>
</dbReference>
<dbReference type="HOGENOM" id="CLU_070025_3_2_1"/>
<reference evidence="3" key="1">
    <citation type="journal article" date="2014" name="Genome Announc.">
        <title>Genome sequence of the pathogenic fungus Sporothrix schenckii (ATCC 58251).</title>
        <authorList>
            <person name="Cuomo C.A."/>
            <person name="Rodriguez-Del Valle N."/>
            <person name="Perez-Sanchez L."/>
            <person name="Abouelleil A."/>
            <person name="Goldberg J."/>
            <person name="Young S."/>
            <person name="Zeng Q."/>
            <person name="Birren B.W."/>
        </authorList>
    </citation>
    <scope>NUCLEOTIDE SEQUENCE [LARGE SCALE GENOMIC DNA]</scope>
    <source>
        <strain evidence="3">ATCC 58251 / de Perez 2211183</strain>
    </source>
</reference>
<proteinExistence type="predicted"/>
<dbReference type="EMBL" id="KI440843">
    <property type="protein sequence ID" value="ERT00701.1"/>
    <property type="molecule type" value="Genomic_DNA"/>
</dbReference>
<dbReference type="GO" id="GO:0051920">
    <property type="term" value="F:peroxiredoxin activity"/>
    <property type="evidence" value="ECO:0007669"/>
    <property type="project" value="InterPro"/>
</dbReference>
<protein>
    <recommendedName>
        <fullName evidence="1">Carboxymuconolactone decarboxylase-like domain-containing protein</fullName>
    </recommendedName>
</protein>
<dbReference type="OrthoDB" id="104509at2759"/>
<feature type="domain" description="Carboxymuconolactone decarboxylase-like" evidence="1">
    <location>
        <begin position="39"/>
        <end position="118"/>
    </location>
</feature>
<dbReference type="PANTHER" id="PTHR33570">
    <property type="entry name" value="4-CARBOXYMUCONOLACTONE DECARBOXYLASE FAMILY PROTEIN"/>
    <property type="match status" value="1"/>
</dbReference>
<dbReference type="STRING" id="1391915.U7Q1W5"/>
<dbReference type="Proteomes" id="UP000018087">
    <property type="component" value="Unassembled WGS sequence"/>
</dbReference>
<organism evidence="2 3">
    <name type="scientific">Sporothrix schenckii (strain ATCC 58251 / de Perez 2211183)</name>
    <name type="common">Rose-picker's disease fungus</name>
    <dbReference type="NCBI Taxonomy" id="1391915"/>
    <lineage>
        <taxon>Eukaryota</taxon>
        <taxon>Fungi</taxon>
        <taxon>Dikarya</taxon>
        <taxon>Ascomycota</taxon>
        <taxon>Pezizomycotina</taxon>
        <taxon>Sordariomycetes</taxon>
        <taxon>Sordariomycetidae</taxon>
        <taxon>Ophiostomatales</taxon>
        <taxon>Ophiostomataceae</taxon>
        <taxon>Sporothrix</taxon>
    </lineage>
</organism>
<dbReference type="InterPro" id="IPR052512">
    <property type="entry name" value="4CMD/NDH-1_regulator"/>
</dbReference>
<keyword evidence="3" id="KW-1185">Reference proteome</keyword>
<evidence type="ECO:0000313" key="2">
    <source>
        <dbReference type="EMBL" id="ERT00701.1"/>
    </source>
</evidence>
<dbReference type="Pfam" id="PF02627">
    <property type="entry name" value="CMD"/>
    <property type="match status" value="1"/>
</dbReference>
<accession>U7Q1W5</accession>
<dbReference type="AlphaFoldDB" id="U7Q1W5"/>
<gene>
    <name evidence="2" type="ORF">HMPREF1624_01933</name>
</gene>
<dbReference type="PANTHER" id="PTHR33570:SF2">
    <property type="entry name" value="CARBOXYMUCONOLACTONE DECARBOXYLASE-LIKE DOMAIN-CONTAINING PROTEIN"/>
    <property type="match status" value="1"/>
</dbReference>
<dbReference type="SUPFAM" id="SSF69118">
    <property type="entry name" value="AhpD-like"/>
    <property type="match status" value="1"/>
</dbReference>
<dbReference type="InterPro" id="IPR029032">
    <property type="entry name" value="AhpD-like"/>
</dbReference>
<sequence length="147" mass="16449">MSSKELFKKGLKNRREVLGDAYVDRSINNGNSEFAFAGQKLTTEWCWGETWSRPGLTRQQRSLLNLGILVAIKSWPELSVHVRGALRNGVTELEIREAIVHATIYTGVPAGVEAFKVASRVIDEMVANGEHERQLNATSEEFVAYTQ</sequence>
<dbReference type="Gene3D" id="1.20.1290.10">
    <property type="entry name" value="AhpD-like"/>
    <property type="match status" value="1"/>
</dbReference>
<name>U7Q1W5_SPOS1</name>
<dbReference type="eggNOG" id="ENOG502RYNJ">
    <property type="taxonomic scope" value="Eukaryota"/>
</dbReference>